<dbReference type="Proteomes" id="UP000177575">
    <property type="component" value="Unassembled WGS sequence"/>
</dbReference>
<reference evidence="2 3" key="1">
    <citation type="journal article" date="2016" name="Nat. Commun.">
        <title>Thousands of microbial genomes shed light on interconnected biogeochemical processes in an aquifer system.</title>
        <authorList>
            <person name="Anantharaman K."/>
            <person name="Brown C.T."/>
            <person name="Hug L.A."/>
            <person name="Sharon I."/>
            <person name="Castelle C.J."/>
            <person name="Probst A.J."/>
            <person name="Thomas B.C."/>
            <person name="Singh A."/>
            <person name="Wilkins M.J."/>
            <person name="Karaoz U."/>
            <person name="Brodie E.L."/>
            <person name="Williams K.H."/>
            <person name="Hubbard S.S."/>
            <person name="Banfield J.F."/>
        </authorList>
    </citation>
    <scope>NUCLEOTIDE SEQUENCE [LARGE SCALE GENOMIC DNA]</scope>
</reference>
<dbReference type="Pfam" id="PF12728">
    <property type="entry name" value="HTH_17"/>
    <property type="match status" value="1"/>
</dbReference>
<dbReference type="AlphaFoldDB" id="A0A1G2Q1I6"/>
<evidence type="ECO:0000313" key="3">
    <source>
        <dbReference type="Proteomes" id="UP000177575"/>
    </source>
</evidence>
<evidence type="ECO:0000313" key="2">
    <source>
        <dbReference type="EMBL" id="OHA54436.1"/>
    </source>
</evidence>
<gene>
    <name evidence="2" type="ORF">A2388_03075</name>
</gene>
<sequence length="84" mass="9528">MQNNFVSTMEAAKILGVSRITVFNKIKTGKIKATKVGRNFVIHKKDVLEAAGTFLTNNQKRAIDKSVRRATSQYEVTFRRLGRE</sequence>
<protein>
    <recommendedName>
        <fullName evidence="1">Helix-turn-helix domain-containing protein</fullName>
    </recommendedName>
</protein>
<dbReference type="InterPro" id="IPR041657">
    <property type="entry name" value="HTH_17"/>
</dbReference>
<evidence type="ECO:0000259" key="1">
    <source>
        <dbReference type="Pfam" id="PF12728"/>
    </source>
</evidence>
<dbReference type="EMBL" id="MHTC01000049">
    <property type="protein sequence ID" value="OHA54436.1"/>
    <property type="molecule type" value="Genomic_DNA"/>
</dbReference>
<name>A0A1G2Q1I6_9BACT</name>
<accession>A0A1G2Q1I6</accession>
<dbReference type="NCBIfam" id="TIGR01764">
    <property type="entry name" value="excise"/>
    <property type="match status" value="1"/>
</dbReference>
<proteinExistence type="predicted"/>
<dbReference type="InterPro" id="IPR010093">
    <property type="entry name" value="SinI_DNA-bd"/>
</dbReference>
<organism evidence="2 3">
    <name type="scientific">Candidatus Veblenbacteria bacterium RIFOXYB1_FULL_43_13</name>
    <dbReference type="NCBI Taxonomy" id="1802426"/>
    <lineage>
        <taxon>Bacteria</taxon>
        <taxon>Candidatus Vebleniibacteriota</taxon>
    </lineage>
</organism>
<feature type="domain" description="Helix-turn-helix" evidence="1">
    <location>
        <begin position="7"/>
        <end position="49"/>
    </location>
</feature>
<comment type="caution">
    <text evidence="2">The sequence shown here is derived from an EMBL/GenBank/DDBJ whole genome shotgun (WGS) entry which is preliminary data.</text>
</comment>
<dbReference type="GO" id="GO:0003677">
    <property type="term" value="F:DNA binding"/>
    <property type="evidence" value="ECO:0007669"/>
    <property type="project" value="InterPro"/>
</dbReference>